<evidence type="ECO:0000256" key="1">
    <source>
        <dbReference type="SAM" id="SignalP"/>
    </source>
</evidence>
<gene>
    <name evidence="2" type="ORF">EDI28_00710</name>
</gene>
<dbReference type="SUPFAM" id="SSF159270">
    <property type="entry name" value="YmcC-like"/>
    <property type="match status" value="1"/>
</dbReference>
<dbReference type="OrthoDB" id="5591889at2"/>
<dbReference type="PROSITE" id="PS51257">
    <property type="entry name" value="PROKAR_LIPOPROTEIN"/>
    <property type="match status" value="1"/>
</dbReference>
<keyword evidence="2" id="KW-0449">Lipoprotein</keyword>
<organism evidence="2 3">
    <name type="scientific">Photobacterium chitinilyticum</name>
    <dbReference type="NCBI Taxonomy" id="2485123"/>
    <lineage>
        <taxon>Bacteria</taxon>
        <taxon>Pseudomonadati</taxon>
        <taxon>Pseudomonadota</taxon>
        <taxon>Gammaproteobacteria</taxon>
        <taxon>Vibrionales</taxon>
        <taxon>Vibrionaceae</taxon>
        <taxon>Photobacterium</taxon>
    </lineage>
</organism>
<name>A0A444JU93_9GAMM</name>
<dbReference type="EMBL" id="RJLM01000001">
    <property type="protein sequence ID" value="RWX56605.1"/>
    <property type="molecule type" value="Genomic_DNA"/>
</dbReference>
<dbReference type="Gene3D" id="2.40.360.10">
    <property type="entry name" value="YmcC-like"/>
    <property type="match status" value="1"/>
</dbReference>
<accession>A0A444JU93</accession>
<evidence type="ECO:0000313" key="3">
    <source>
        <dbReference type="Proteomes" id="UP000287563"/>
    </source>
</evidence>
<dbReference type="InterPro" id="IPR021308">
    <property type="entry name" value="GfcB"/>
</dbReference>
<keyword evidence="1" id="KW-0732">Signal</keyword>
<feature type="signal peptide" evidence="1">
    <location>
        <begin position="1"/>
        <end position="26"/>
    </location>
</feature>
<dbReference type="AlphaFoldDB" id="A0A444JU93"/>
<protein>
    <submittedName>
        <fullName evidence="2">YjbF family lipoprotein</fullName>
    </submittedName>
</protein>
<feature type="chain" id="PRO_5019123187" evidence="1">
    <location>
        <begin position="27"/>
        <end position="236"/>
    </location>
</feature>
<dbReference type="Pfam" id="PF11102">
    <property type="entry name" value="YjbF"/>
    <property type="match status" value="1"/>
</dbReference>
<dbReference type="InterPro" id="IPR023373">
    <property type="entry name" value="YmcC_sf"/>
</dbReference>
<proteinExistence type="predicted"/>
<comment type="caution">
    <text evidence="2">The sequence shown here is derived from an EMBL/GenBank/DDBJ whole genome shotgun (WGS) entry which is preliminary data.</text>
</comment>
<dbReference type="Proteomes" id="UP000287563">
    <property type="component" value="Unassembled WGS sequence"/>
</dbReference>
<reference evidence="2 3" key="1">
    <citation type="submission" date="2018-11" db="EMBL/GenBank/DDBJ databases">
        <title>Photobacterium sp. BEI247 sp. nov., a marine bacterium isolated from Yongle Blue Hole in the South China Sea.</title>
        <authorList>
            <person name="Wang X."/>
        </authorList>
    </citation>
    <scope>NUCLEOTIDE SEQUENCE [LARGE SCALE GENOMIC DNA]</scope>
    <source>
        <strain evidence="3">BEI247</strain>
    </source>
</reference>
<keyword evidence="3" id="KW-1185">Reference proteome</keyword>
<evidence type="ECO:0000313" key="2">
    <source>
        <dbReference type="EMBL" id="RWX56605.1"/>
    </source>
</evidence>
<sequence length="236" mass="26432">MRSLQRSFLYFSVLLISAILSGCSQKFNDVNDTVNLALFGETDTKLTQDEIQNLPYASIYARVADGPQAFMVLALAEPKISLNKHQTPPAQAIRLKWMSSDNGMLVTENGRIVKTLNLPQGNLIDTSSSEPDPLTLGLHLSSTPTSWQRSIDWQPDYHYGYTLRSEFARQKDAVILSNDTPIEALHFTETVTASSLGIEYQNDFWLHPITGKVLKSRQKLAPSLPYVEITLLKPYS</sequence>